<name>A0A533QE34_9BACT</name>
<organism evidence="1 2">
    <name type="scientific">Candidatus Jettenia ecosi</name>
    <dbReference type="NCBI Taxonomy" id="2494326"/>
    <lineage>
        <taxon>Bacteria</taxon>
        <taxon>Pseudomonadati</taxon>
        <taxon>Planctomycetota</taxon>
        <taxon>Candidatus Brocadiia</taxon>
        <taxon>Candidatus Brocadiales</taxon>
        <taxon>Candidatus Brocadiaceae</taxon>
        <taxon>Candidatus Jettenia</taxon>
    </lineage>
</organism>
<dbReference type="Proteomes" id="UP000319783">
    <property type="component" value="Unassembled WGS sequence"/>
</dbReference>
<dbReference type="AlphaFoldDB" id="A0A533QE34"/>
<comment type="caution">
    <text evidence="1">The sequence shown here is derived from an EMBL/GenBank/DDBJ whole genome shotgun (WGS) entry which is preliminary data.</text>
</comment>
<evidence type="ECO:0000313" key="1">
    <source>
        <dbReference type="EMBL" id="TLD43016.1"/>
    </source>
</evidence>
<evidence type="ECO:0000313" key="2">
    <source>
        <dbReference type="Proteomes" id="UP000319783"/>
    </source>
</evidence>
<proteinExistence type="predicted"/>
<reference evidence="1 2" key="1">
    <citation type="submission" date="2019-04" db="EMBL/GenBank/DDBJ databases">
        <title>Genome of a novel bacterium Candidatus Jettenia ecosi reconstructed from metagenome of an anammox bioreactor.</title>
        <authorList>
            <person name="Mardanov A.V."/>
            <person name="Beletsky A.V."/>
            <person name="Ravin N.V."/>
            <person name="Botchkova E.A."/>
            <person name="Litti Y.V."/>
            <person name="Nozhevnikova A.N."/>
        </authorList>
    </citation>
    <scope>NUCLEOTIDE SEQUENCE [LARGE SCALE GENOMIC DNA]</scope>
    <source>
        <strain evidence="1">J2</strain>
    </source>
</reference>
<protein>
    <submittedName>
        <fullName evidence="1">Uncharacterized protein</fullName>
    </submittedName>
</protein>
<gene>
    <name evidence="1" type="ORF">JETT_0699</name>
</gene>
<dbReference type="EMBL" id="SULG01000009">
    <property type="protein sequence ID" value="TLD43016.1"/>
    <property type="molecule type" value="Genomic_DNA"/>
</dbReference>
<accession>A0A533QE34</accession>
<sequence>MPGNDSFEILATKRLDHLRQAVFGVTGYTLAGLFVHVEYHPQVFAPYASS</sequence>